<protein>
    <submittedName>
        <fullName evidence="5">TetR/AcrR family transcriptional regulator</fullName>
    </submittedName>
</protein>
<dbReference type="PRINTS" id="PR00455">
    <property type="entry name" value="HTHTETR"/>
</dbReference>
<gene>
    <name evidence="5" type="ORF">GCM10020369_21150</name>
</gene>
<sequence length="216" mass="22811">MSPKQQRGAETAQRLLDAALAVHEEGGSEQFTVQAISAASGVSLGSLYHHFGSADGLAAALYSRCMVALLEAVAAPLVTARTARAGVRAIAAAYLTFVAEQPAAARFIHASSASGYLAAHAETVATAKKPAIEPIFEWARPHVRAGRIVDLPEALLEMLIIGPVAETARRYLAGVPGLDLDEAIRVLPDRIWQSVRVSAEPPPESEPDPEPELSHP</sequence>
<reference evidence="6" key="1">
    <citation type="journal article" date="2019" name="Int. J. Syst. Evol. Microbiol.">
        <title>The Global Catalogue of Microorganisms (GCM) 10K type strain sequencing project: providing services to taxonomists for standard genome sequencing and annotation.</title>
        <authorList>
            <consortium name="The Broad Institute Genomics Platform"/>
            <consortium name="The Broad Institute Genome Sequencing Center for Infectious Disease"/>
            <person name="Wu L."/>
            <person name="Ma J."/>
        </authorList>
    </citation>
    <scope>NUCLEOTIDE SEQUENCE [LARGE SCALE GENOMIC DNA]</scope>
    <source>
        <strain evidence="6">JCM 9458</strain>
    </source>
</reference>
<dbReference type="Pfam" id="PF00440">
    <property type="entry name" value="TetR_N"/>
    <property type="match status" value="1"/>
</dbReference>
<feature type="compositionally biased region" description="Acidic residues" evidence="3">
    <location>
        <begin position="203"/>
        <end position="216"/>
    </location>
</feature>
<dbReference type="SUPFAM" id="SSF46689">
    <property type="entry name" value="Homeodomain-like"/>
    <property type="match status" value="1"/>
</dbReference>
<evidence type="ECO:0000256" key="2">
    <source>
        <dbReference type="PROSITE-ProRule" id="PRU00335"/>
    </source>
</evidence>
<dbReference type="PROSITE" id="PS50977">
    <property type="entry name" value="HTH_TETR_2"/>
    <property type="match status" value="1"/>
</dbReference>
<accession>A0ABP6SVR6</accession>
<dbReference type="PANTHER" id="PTHR30055:SF187">
    <property type="entry name" value="TRANSCRIPTIONAL REGULATORY PROTEIN"/>
    <property type="match status" value="1"/>
</dbReference>
<organism evidence="5 6">
    <name type="scientific">Cryptosporangium minutisporangium</name>
    <dbReference type="NCBI Taxonomy" id="113569"/>
    <lineage>
        <taxon>Bacteria</taxon>
        <taxon>Bacillati</taxon>
        <taxon>Actinomycetota</taxon>
        <taxon>Actinomycetes</taxon>
        <taxon>Cryptosporangiales</taxon>
        <taxon>Cryptosporangiaceae</taxon>
        <taxon>Cryptosporangium</taxon>
    </lineage>
</organism>
<proteinExistence type="predicted"/>
<evidence type="ECO:0000313" key="5">
    <source>
        <dbReference type="EMBL" id="GAA3385885.1"/>
    </source>
</evidence>
<evidence type="ECO:0000259" key="4">
    <source>
        <dbReference type="PROSITE" id="PS50977"/>
    </source>
</evidence>
<keyword evidence="6" id="KW-1185">Reference proteome</keyword>
<dbReference type="InterPro" id="IPR036271">
    <property type="entry name" value="Tet_transcr_reg_TetR-rel_C_sf"/>
</dbReference>
<dbReference type="EMBL" id="BAAAYN010000012">
    <property type="protein sequence ID" value="GAA3385885.1"/>
    <property type="molecule type" value="Genomic_DNA"/>
</dbReference>
<evidence type="ECO:0000313" key="6">
    <source>
        <dbReference type="Proteomes" id="UP001501676"/>
    </source>
</evidence>
<evidence type="ECO:0000256" key="1">
    <source>
        <dbReference type="ARBA" id="ARBA00023125"/>
    </source>
</evidence>
<feature type="domain" description="HTH tetR-type" evidence="4">
    <location>
        <begin position="9"/>
        <end position="69"/>
    </location>
</feature>
<feature type="region of interest" description="Disordered" evidence="3">
    <location>
        <begin position="196"/>
        <end position="216"/>
    </location>
</feature>
<dbReference type="InterPro" id="IPR050109">
    <property type="entry name" value="HTH-type_TetR-like_transc_reg"/>
</dbReference>
<dbReference type="PANTHER" id="PTHR30055">
    <property type="entry name" value="HTH-TYPE TRANSCRIPTIONAL REGULATOR RUTR"/>
    <property type="match status" value="1"/>
</dbReference>
<dbReference type="Proteomes" id="UP001501676">
    <property type="component" value="Unassembled WGS sequence"/>
</dbReference>
<dbReference type="RefSeq" id="WP_345727842.1">
    <property type="nucleotide sequence ID" value="NZ_BAAAYN010000012.1"/>
</dbReference>
<dbReference type="Gene3D" id="1.10.357.10">
    <property type="entry name" value="Tetracycline Repressor, domain 2"/>
    <property type="match status" value="1"/>
</dbReference>
<dbReference type="SUPFAM" id="SSF48498">
    <property type="entry name" value="Tetracyclin repressor-like, C-terminal domain"/>
    <property type="match status" value="1"/>
</dbReference>
<name>A0ABP6SVR6_9ACTN</name>
<dbReference type="InterPro" id="IPR001647">
    <property type="entry name" value="HTH_TetR"/>
</dbReference>
<dbReference type="InterPro" id="IPR009057">
    <property type="entry name" value="Homeodomain-like_sf"/>
</dbReference>
<evidence type="ECO:0000256" key="3">
    <source>
        <dbReference type="SAM" id="MobiDB-lite"/>
    </source>
</evidence>
<feature type="DNA-binding region" description="H-T-H motif" evidence="2">
    <location>
        <begin position="32"/>
        <end position="51"/>
    </location>
</feature>
<keyword evidence="1 2" id="KW-0238">DNA-binding</keyword>
<comment type="caution">
    <text evidence="5">The sequence shown here is derived from an EMBL/GenBank/DDBJ whole genome shotgun (WGS) entry which is preliminary data.</text>
</comment>